<name>A0A127V9X8_9SPHI</name>
<protein>
    <submittedName>
        <fullName evidence="1">Uncharacterized protein</fullName>
    </submittedName>
</protein>
<reference evidence="1 2" key="1">
    <citation type="submission" date="2016-03" db="EMBL/GenBank/DDBJ databases">
        <title>Complete genome sequence of Pedobacter cryoconitis PAMC 27485.</title>
        <authorList>
            <person name="Lee J."/>
            <person name="Kim O.-S."/>
        </authorList>
    </citation>
    <scope>NUCLEOTIDE SEQUENCE [LARGE SCALE GENOMIC DNA]</scope>
    <source>
        <strain evidence="1 2">PAMC 27485</strain>
    </source>
</reference>
<dbReference type="AlphaFoldDB" id="A0A127V9X8"/>
<dbReference type="EMBL" id="CP014504">
    <property type="protein sequence ID" value="AMP98017.1"/>
    <property type="molecule type" value="Genomic_DNA"/>
</dbReference>
<dbReference type="KEGG" id="pcm:AY601_1089"/>
<evidence type="ECO:0000313" key="1">
    <source>
        <dbReference type="EMBL" id="AMP98017.1"/>
    </source>
</evidence>
<proteinExistence type="predicted"/>
<gene>
    <name evidence="1" type="ORF">AY601_1089</name>
</gene>
<accession>A0A127V9X8</accession>
<dbReference type="OrthoDB" id="4312010at2"/>
<evidence type="ECO:0000313" key="2">
    <source>
        <dbReference type="Proteomes" id="UP000071561"/>
    </source>
</evidence>
<dbReference type="RefSeq" id="WP_068397556.1">
    <property type="nucleotide sequence ID" value="NZ_CP014504.1"/>
</dbReference>
<sequence length="292" mass="33392">MKLKKGILIHNQLEQGYEVVHINSGTVLHTALVTEPVNFHGMVYTPQYEDNARIAKRDWRALNREEIRGIQAKDKRNDYNTIYLGDIPEALKACFKRLDLANSKSREEVFEKFSGDAALTKELSSNLNSFLSPLADNKPFNFHCIGTNLPNIEMVACNTTKLPKDFKPKDIKYMGMHNDGTQSMTIHTAHKFGNRISINLGNDTRSFLFVNLSMIQALNMIGKKIDLKKNNVNIANIPKFFFEHFPDYPVIRVQQKPYQYYIAPTDNCFHDGSTLGNKELDITMVYFGAFQC</sequence>
<dbReference type="PATRIC" id="fig|188932.3.peg.1125"/>
<keyword evidence="2" id="KW-1185">Reference proteome</keyword>
<dbReference type="Proteomes" id="UP000071561">
    <property type="component" value="Chromosome"/>
</dbReference>
<organism evidence="1 2">
    <name type="scientific">Pedobacter cryoconitis</name>
    <dbReference type="NCBI Taxonomy" id="188932"/>
    <lineage>
        <taxon>Bacteria</taxon>
        <taxon>Pseudomonadati</taxon>
        <taxon>Bacteroidota</taxon>
        <taxon>Sphingobacteriia</taxon>
        <taxon>Sphingobacteriales</taxon>
        <taxon>Sphingobacteriaceae</taxon>
        <taxon>Pedobacter</taxon>
    </lineage>
</organism>